<name>A0A365NCZ0_GIBIN</name>
<proteinExistence type="predicted"/>
<feature type="compositionally biased region" description="Acidic residues" evidence="2">
    <location>
        <begin position="367"/>
        <end position="378"/>
    </location>
</feature>
<feature type="region of interest" description="Disordered" evidence="2">
    <location>
        <begin position="397"/>
        <end position="459"/>
    </location>
</feature>
<protein>
    <submittedName>
        <fullName evidence="3">Uncharacterized protein</fullName>
    </submittedName>
</protein>
<evidence type="ECO:0000256" key="2">
    <source>
        <dbReference type="SAM" id="MobiDB-lite"/>
    </source>
</evidence>
<evidence type="ECO:0000313" key="4">
    <source>
        <dbReference type="Proteomes" id="UP000251714"/>
    </source>
</evidence>
<accession>A0A365NCZ0</accession>
<feature type="compositionally biased region" description="Basic and acidic residues" evidence="2">
    <location>
        <begin position="16"/>
        <end position="29"/>
    </location>
</feature>
<feature type="region of interest" description="Disordered" evidence="2">
    <location>
        <begin position="326"/>
        <end position="385"/>
    </location>
</feature>
<dbReference type="EMBL" id="PKMI01000014">
    <property type="protein sequence ID" value="RBA18428.1"/>
    <property type="molecule type" value="Genomic_DNA"/>
</dbReference>
<dbReference type="AlphaFoldDB" id="A0A365NCZ0"/>
<feature type="compositionally biased region" description="Polar residues" evidence="2">
    <location>
        <begin position="345"/>
        <end position="356"/>
    </location>
</feature>
<feature type="compositionally biased region" description="Acidic residues" evidence="2">
    <location>
        <begin position="399"/>
        <end position="418"/>
    </location>
</feature>
<evidence type="ECO:0000313" key="3">
    <source>
        <dbReference type="EMBL" id="RBA18428.1"/>
    </source>
</evidence>
<organism evidence="3 4">
    <name type="scientific">Gibberella intermedia</name>
    <name type="common">Bulb rot disease fungus</name>
    <name type="synonym">Fusarium proliferatum</name>
    <dbReference type="NCBI Taxonomy" id="948311"/>
    <lineage>
        <taxon>Eukaryota</taxon>
        <taxon>Fungi</taxon>
        <taxon>Dikarya</taxon>
        <taxon>Ascomycota</taxon>
        <taxon>Pezizomycotina</taxon>
        <taxon>Sordariomycetes</taxon>
        <taxon>Hypocreomycetidae</taxon>
        <taxon>Hypocreales</taxon>
        <taxon>Nectriaceae</taxon>
        <taxon>Fusarium</taxon>
        <taxon>Fusarium fujikuroi species complex</taxon>
    </lineage>
</organism>
<reference evidence="3 4" key="1">
    <citation type="submission" date="2017-12" db="EMBL/GenBank/DDBJ databases">
        <title>Genome sequence of the mycotoxigenic crop pathogen Fusarium proliferatum, strain ITEM 2341 from Date Palm.</title>
        <authorList>
            <person name="Almiman B.F."/>
            <person name="Shittu T.A."/>
            <person name="Muthumeenakshi S."/>
            <person name="Baroncelli R."/>
            <person name="Sreenivasaprasada S."/>
        </authorList>
    </citation>
    <scope>NUCLEOTIDE SEQUENCE [LARGE SCALE GENOMIC DNA]</scope>
    <source>
        <strain evidence="3 4">ITEM 2341</strain>
    </source>
</reference>
<dbReference type="Proteomes" id="UP000251714">
    <property type="component" value="Unassembled WGS sequence"/>
</dbReference>
<keyword evidence="1" id="KW-0175">Coiled coil</keyword>
<feature type="region of interest" description="Disordered" evidence="2">
    <location>
        <begin position="522"/>
        <end position="607"/>
    </location>
</feature>
<feature type="region of interest" description="Disordered" evidence="2">
    <location>
        <begin position="1"/>
        <end position="38"/>
    </location>
</feature>
<comment type="caution">
    <text evidence="3">The sequence shown here is derived from an EMBL/GenBank/DDBJ whole genome shotgun (WGS) entry which is preliminary data.</text>
</comment>
<feature type="coiled-coil region" evidence="1">
    <location>
        <begin position="465"/>
        <end position="495"/>
    </location>
</feature>
<evidence type="ECO:0000256" key="1">
    <source>
        <dbReference type="SAM" id="Coils"/>
    </source>
</evidence>
<sequence length="607" mass="69498">MSNARNKLAVEPSQDEPGKKRGRPTKDELNSLAPEDSVSRVQARRMLRRYPALEYSSEEESSFYDGLIPWPETFEWSDEDKAAVAEKWEQSDIKEASSKLDSTQYLSLFSLFKISLRVYGTTPLVLLSPYMAMRYQGVYFGSKKWIMSRKFCETLSKIMVHPCWDGDIKWLALALQWAVICRLDSRRKLHDGLGYSCPVIQQTLDNVQGFAGRFLDISYHEIHEDERERASEREPARPETDPEYNTLFGRRVLPVTQWDLDVLVKVVNAMEFKPRWNYSVEDALTAWKAEKSGAELPSRDKLPLIYEITYKGIFRFLRLNDRERSAVSRTEESDDDQSPDSSTSGENGSQKDTASPPQRGHRSRQDDFDDSDEEEDESIPANTGLLRNLRHRGIVRGVEEEDDSSQPDVQDEDEDDGTTDNAFGSGEFVPQDAVESPEFRPRGPTLAELLPQGPPASPIYASLREKKMLEELAQLREENKELRDGQKRLQDLFAQGVKKQNEVIAQKDREIVRLLKDHNDLIRKGQDEQKQQMLDMRNEQNKQMRDLMKDMESIKSELTQSRQAKEAPNQRDAVQSPRNRPGPPKATAIVTGAASRSPELGTNPYFL</sequence>
<gene>
    <name evidence="3" type="ORF">FPRO05_10723</name>
</gene>
<feature type="compositionally biased region" description="Basic and acidic residues" evidence="2">
    <location>
        <begin position="522"/>
        <end position="555"/>
    </location>
</feature>